<keyword evidence="10 13" id="KW-0472">Membrane</keyword>
<feature type="domain" description="MotA/TolQ/ExbB proton channel" evidence="14">
    <location>
        <begin position="101"/>
        <end position="197"/>
    </location>
</feature>
<comment type="function">
    <text evidence="11">Involved in the TonB-dependent energy-dependent transport of various receptor-bound substrates. Protects ExbD from proteolytic degradation and functionally stabilizes TonB.</text>
</comment>
<comment type="subunit">
    <text evidence="2">The accessory proteins ExbB and ExbD seem to form a complex with TonB.</text>
</comment>
<organism evidence="15">
    <name type="scientific">Acidithiobacillus sulfuriphilus</name>
    <dbReference type="NCBI Taxonomy" id="1867749"/>
    <lineage>
        <taxon>Bacteria</taxon>
        <taxon>Pseudomonadati</taxon>
        <taxon>Pseudomonadota</taxon>
        <taxon>Acidithiobacillia</taxon>
        <taxon>Acidithiobacillales</taxon>
        <taxon>Acidithiobacillaceae</taxon>
        <taxon>Acidithiobacillus</taxon>
    </lineage>
</organism>
<evidence type="ECO:0000256" key="11">
    <source>
        <dbReference type="ARBA" id="ARBA00024816"/>
    </source>
</evidence>
<evidence type="ECO:0000313" key="15">
    <source>
        <dbReference type="EMBL" id="RNF59728.1"/>
    </source>
</evidence>
<evidence type="ECO:0000256" key="1">
    <source>
        <dbReference type="ARBA" id="ARBA00004429"/>
    </source>
</evidence>
<name>A0A3M8QU37_9PROT</name>
<evidence type="ECO:0000256" key="5">
    <source>
        <dbReference type="ARBA" id="ARBA00022475"/>
    </source>
</evidence>
<dbReference type="InterPro" id="IPR050790">
    <property type="entry name" value="ExbB/TolQ_transport"/>
</dbReference>
<dbReference type="InterPro" id="IPR002898">
    <property type="entry name" value="MotA_ExbB_proton_chnl"/>
</dbReference>
<evidence type="ECO:0000256" key="9">
    <source>
        <dbReference type="ARBA" id="ARBA00022989"/>
    </source>
</evidence>
<keyword evidence="9 13" id="KW-1133">Transmembrane helix</keyword>
<keyword evidence="8 12" id="KW-0653">Protein transport</keyword>
<feature type="transmembrane region" description="Helical" evidence="13">
    <location>
        <begin position="122"/>
        <end position="149"/>
    </location>
</feature>
<evidence type="ECO:0000256" key="12">
    <source>
        <dbReference type="RuleBase" id="RU004057"/>
    </source>
</evidence>
<evidence type="ECO:0000256" key="4">
    <source>
        <dbReference type="ARBA" id="ARBA00022448"/>
    </source>
</evidence>
<feature type="transmembrane region" description="Helical" evidence="13">
    <location>
        <begin position="22"/>
        <end position="40"/>
    </location>
</feature>
<dbReference type="EMBL" id="RIZI01000181">
    <property type="protein sequence ID" value="RNF59728.1"/>
    <property type="molecule type" value="Genomic_DNA"/>
</dbReference>
<reference evidence="15" key="1">
    <citation type="submission" date="2018-10" db="EMBL/GenBank/DDBJ databases">
        <title>Acidithiobacillus sulfuriphilus sp. nov.: an extremely acidophilic sulfur-oxidizing chemolithotroph isolated from a neutral pH environment.</title>
        <authorList>
            <person name="Falagan C."/>
            <person name="Moya-Beltran A."/>
            <person name="Quatrini R."/>
            <person name="Johnson D.B."/>
        </authorList>
    </citation>
    <scope>NUCLEOTIDE SEQUENCE [LARGE SCALE GENOMIC DNA]</scope>
    <source>
        <strain evidence="15">CJ-2</strain>
    </source>
</reference>
<accession>A0A3M8QU37</accession>
<evidence type="ECO:0000256" key="2">
    <source>
        <dbReference type="ARBA" id="ARBA00011471"/>
    </source>
</evidence>
<evidence type="ECO:0000256" key="8">
    <source>
        <dbReference type="ARBA" id="ARBA00022927"/>
    </source>
</evidence>
<evidence type="ECO:0000256" key="3">
    <source>
        <dbReference type="ARBA" id="ARBA00022093"/>
    </source>
</evidence>
<keyword evidence="4 12" id="KW-0813">Transport</keyword>
<keyword evidence="7 13" id="KW-0812">Transmembrane</keyword>
<evidence type="ECO:0000256" key="7">
    <source>
        <dbReference type="ARBA" id="ARBA00022692"/>
    </source>
</evidence>
<comment type="caution">
    <text evidence="15">The sequence shown here is derived from an EMBL/GenBank/DDBJ whole genome shotgun (WGS) entry which is preliminary data.</text>
</comment>
<comment type="similarity">
    <text evidence="12">Belongs to the exbB/tolQ family.</text>
</comment>
<keyword evidence="5" id="KW-1003">Cell membrane</keyword>
<dbReference type="OrthoDB" id="9805133at2"/>
<proteinExistence type="inferred from homology"/>
<dbReference type="PANTHER" id="PTHR30625:SF14">
    <property type="entry name" value="BIOPOLYMER TRANSPORT PROTEIN EXBB"/>
    <property type="match status" value="1"/>
</dbReference>
<dbReference type="GO" id="GO:0005886">
    <property type="term" value="C:plasma membrane"/>
    <property type="evidence" value="ECO:0007669"/>
    <property type="project" value="UniProtKB-SubCell"/>
</dbReference>
<feature type="transmembrane region" description="Helical" evidence="13">
    <location>
        <begin position="169"/>
        <end position="190"/>
    </location>
</feature>
<gene>
    <name evidence="15" type="ORF">EC580_10520</name>
</gene>
<comment type="subcellular location">
    <subcellularLocation>
        <location evidence="1">Cell inner membrane</location>
        <topology evidence="1">Multi-pass membrane protein</topology>
    </subcellularLocation>
    <subcellularLocation>
        <location evidence="12">Membrane</location>
        <topology evidence="12">Multi-pass membrane protein</topology>
    </subcellularLocation>
</comment>
<dbReference type="AlphaFoldDB" id="A0A3M8QU37"/>
<evidence type="ECO:0000256" key="13">
    <source>
        <dbReference type="SAM" id="Phobius"/>
    </source>
</evidence>
<evidence type="ECO:0000259" key="14">
    <source>
        <dbReference type="Pfam" id="PF01618"/>
    </source>
</evidence>
<protein>
    <recommendedName>
        <fullName evidence="3">Biopolymer transport protein ExbB</fullName>
    </recommendedName>
</protein>
<dbReference type="RefSeq" id="WP_123104832.1">
    <property type="nucleotide sequence ID" value="NZ_CP127527.1"/>
</dbReference>
<evidence type="ECO:0000256" key="6">
    <source>
        <dbReference type="ARBA" id="ARBA00022519"/>
    </source>
</evidence>
<dbReference type="Pfam" id="PF01618">
    <property type="entry name" value="MotA_ExbB"/>
    <property type="match status" value="1"/>
</dbReference>
<sequence>METSSAFGIAHLWQHGDPITRATALFLLSLSILTWSILALRGIVWWRERKSPGILARFCALGVSAGRQEEWARMPASIRAIWAVQTGPAGPQGTPEAAASQRRSRLLAFALRKVRRELEMGLTVLASIASTAPFIGLFGTVWAIYHALITIGSTGQTSLPAIAGPVGEALIMTAAGIAVAVPAALGYNLFLRFARRLGGDLAHFAAEIDGQNTPVAAAMAEQQ</sequence>
<dbReference type="PANTHER" id="PTHR30625">
    <property type="entry name" value="PROTEIN TOLQ"/>
    <property type="match status" value="1"/>
</dbReference>
<keyword evidence="6" id="KW-0997">Cell inner membrane</keyword>
<evidence type="ECO:0000256" key="10">
    <source>
        <dbReference type="ARBA" id="ARBA00023136"/>
    </source>
</evidence>
<dbReference type="GO" id="GO:0017038">
    <property type="term" value="P:protein import"/>
    <property type="evidence" value="ECO:0007669"/>
    <property type="project" value="TreeGrafter"/>
</dbReference>